<proteinExistence type="predicted"/>
<evidence type="ECO:0000313" key="1">
    <source>
        <dbReference type="EMBL" id="KGF52298.1"/>
    </source>
</evidence>
<dbReference type="Proteomes" id="UP000029585">
    <property type="component" value="Unassembled WGS sequence"/>
</dbReference>
<dbReference type="RefSeq" id="WP_044943593.1">
    <property type="nucleotide sequence ID" value="NZ_KN174169.1"/>
</dbReference>
<dbReference type="PATRIC" id="fig|742738.3.peg.4169"/>
<organism evidence="1 2">
    <name type="scientific">Flavonifractor plautii 1_3_50AFAA</name>
    <dbReference type="NCBI Taxonomy" id="742738"/>
    <lineage>
        <taxon>Bacteria</taxon>
        <taxon>Bacillati</taxon>
        <taxon>Bacillota</taxon>
        <taxon>Clostridia</taxon>
        <taxon>Eubacteriales</taxon>
        <taxon>Oscillospiraceae</taxon>
        <taxon>Flavonifractor</taxon>
    </lineage>
</organism>
<comment type="caution">
    <text evidence="1">The sequence shown here is derived from an EMBL/GenBank/DDBJ whole genome shotgun (WGS) entry which is preliminary data.</text>
</comment>
<evidence type="ECO:0000313" key="2">
    <source>
        <dbReference type="Proteomes" id="UP000029585"/>
    </source>
</evidence>
<dbReference type="eggNOG" id="ENOG5032831">
    <property type="taxonomic scope" value="Bacteria"/>
</dbReference>
<dbReference type="HOGENOM" id="CLU_2287386_0_0_9"/>
<protein>
    <recommendedName>
        <fullName evidence="3">Restriction alleviation protein, Lar family</fullName>
    </recommendedName>
</protein>
<accession>A0A096AZ42</accession>
<dbReference type="Pfam" id="PF14354">
    <property type="entry name" value="Lar_restr_allev"/>
    <property type="match status" value="1"/>
</dbReference>
<reference evidence="1 2" key="1">
    <citation type="submission" date="2011-08" db="EMBL/GenBank/DDBJ databases">
        <title>The Genome Sequence of Clostridium orbiscindens 1_3_50AFAA.</title>
        <authorList>
            <consortium name="The Broad Institute Genome Sequencing Platform"/>
            <person name="Earl A."/>
            <person name="Ward D."/>
            <person name="Feldgarden M."/>
            <person name="Gevers D."/>
            <person name="Daigneault M."/>
            <person name="Strauss J."/>
            <person name="Allen-Vercoe E."/>
            <person name="Young S.K."/>
            <person name="Zeng Q."/>
            <person name="Gargeya S."/>
            <person name="Fitzgerald M."/>
            <person name="Haas B."/>
            <person name="Abouelleil A."/>
            <person name="Alvarado L."/>
            <person name="Arachchi H.M."/>
            <person name="Berlin A."/>
            <person name="Brown A."/>
            <person name="Chapman S.B."/>
            <person name="Chen Z."/>
            <person name="Dunbar C."/>
            <person name="Freedman E."/>
            <person name="Gearin G."/>
            <person name="Gellesch M."/>
            <person name="Goldberg J."/>
            <person name="Griggs A."/>
            <person name="Gujja S."/>
            <person name="Heiman D."/>
            <person name="Howarth C."/>
            <person name="Larson L."/>
            <person name="Lui A."/>
            <person name="MacDonald P.J.P."/>
            <person name="Montmayeur A."/>
            <person name="Murphy C."/>
            <person name="Neiman D."/>
            <person name="Pearson M."/>
            <person name="Priest M."/>
            <person name="Roberts A."/>
            <person name="Saif S."/>
            <person name="Shea T."/>
            <person name="Shenoy N."/>
            <person name="Sisk P."/>
            <person name="Stolte C."/>
            <person name="Sykes S."/>
            <person name="Wortman J."/>
            <person name="Nusbaum C."/>
            <person name="Birren B."/>
        </authorList>
    </citation>
    <scope>NUCLEOTIDE SEQUENCE [LARGE SCALE GENOMIC DNA]</scope>
    <source>
        <strain evidence="1 2">1_3_50AFAA</strain>
    </source>
</reference>
<gene>
    <name evidence="1" type="ORF">HMPREF9460_04054</name>
</gene>
<keyword evidence="2" id="KW-1185">Reference proteome</keyword>
<dbReference type="AlphaFoldDB" id="A0A096AZ42"/>
<name>A0A096AZ42_FLAPL</name>
<sequence>MDDIKLALLGNKEAAKRLTEAGVLVPCAHCGGEAKFKKGFPSRQIAHCRQAVVQCKKCGVRTVTHRQLPMERWQDVDRAAIEEWNTRALILSAAEMELLEKEAQP</sequence>
<dbReference type="EMBL" id="ADLO01000127">
    <property type="protein sequence ID" value="KGF52298.1"/>
    <property type="molecule type" value="Genomic_DNA"/>
</dbReference>
<evidence type="ECO:0008006" key="3">
    <source>
        <dbReference type="Google" id="ProtNLM"/>
    </source>
</evidence>